<dbReference type="InterPro" id="IPR049100">
    <property type="entry name" value="TAGT"/>
</dbReference>
<keyword evidence="4" id="KW-1185">Reference proteome</keyword>
<feature type="region of interest" description="Disordered" evidence="1">
    <location>
        <begin position="132"/>
        <end position="157"/>
    </location>
</feature>
<evidence type="ECO:0000259" key="2">
    <source>
        <dbReference type="Pfam" id="PF20691"/>
    </source>
</evidence>
<dbReference type="GeneID" id="92381453"/>
<dbReference type="Proteomes" id="UP000195570">
    <property type="component" value="Unassembled WGS sequence"/>
</dbReference>
<proteinExistence type="predicted"/>
<dbReference type="AlphaFoldDB" id="A0A1G4I0L2"/>
<accession>A0A1G4I0L2</accession>
<evidence type="ECO:0000313" key="3">
    <source>
        <dbReference type="EMBL" id="SCU65144.1"/>
    </source>
</evidence>
<reference evidence="3" key="1">
    <citation type="submission" date="2016-09" db="EMBL/GenBank/DDBJ databases">
        <authorList>
            <person name="Hebert L."/>
            <person name="Moumen B."/>
        </authorList>
    </citation>
    <scope>NUCLEOTIDE SEQUENCE [LARGE SCALE GENOMIC DNA]</scope>
    <source>
        <strain evidence="3">OVI</strain>
    </source>
</reference>
<comment type="caution">
    <text evidence="3">The sequence shown here is derived from an EMBL/GenBank/DDBJ whole genome shotgun (WGS) entry which is preliminary data.</text>
</comment>
<dbReference type="Pfam" id="PF20691">
    <property type="entry name" value="TAGT"/>
    <property type="match status" value="1"/>
</dbReference>
<feature type="region of interest" description="Disordered" evidence="1">
    <location>
        <begin position="426"/>
        <end position="449"/>
    </location>
</feature>
<evidence type="ECO:0000256" key="1">
    <source>
        <dbReference type="SAM" id="MobiDB-lite"/>
    </source>
</evidence>
<protein>
    <recommendedName>
        <fullName evidence="2">TET-Associated Glycosyltransferase domain-containing protein</fullName>
    </recommendedName>
</protein>
<dbReference type="VEuPathDB" id="TriTrypDB:TEOVI_000751900"/>
<name>A0A1G4I0L2_TRYEQ</name>
<evidence type="ECO:0000313" key="4">
    <source>
        <dbReference type="Proteomes" id="UP000195570"/>
    </source>
</evidence>
<feature type="domain" description="TET-Associated Glycosyltransferase" evidence="2">
    <location>
        <begin position="185"/>
        <end position="357"/>
    </location>
</feature>
<sequence>MGGPSEGKLYCDNGASAFDYSGAATCPQGVKGCAGLTENPYFYSLDTKFNNEGNNGIVTADTRGTVYGHTCPIFVPSKGRFYHERGTLSLLIGDMVPFSLVVEKEEEAQYRELVDRLISRFWGEGADRVSHSGARTKLRKEEGATPRRGGSRTGNVPPSVPAVLQQQVLAGSELQMARNLVKIEVLPSSGRGVAYVRNYILRKLAPAAVNVYANAGTPSCKPNSVSPGGRSHAAQWYWVMDDDIAKFFVAADKKSTVITAREALKRVYSRIQRLHGTVCDMNEVAVFSLEYNQFAYAYGDSDVKINGYNTVASLYRHDLLPRCCEFRFPIREDYDFTLQVIAHGLKTARFRNLSFAVPTMGGLAGGMTEYYKNKKDDICQQNKLFVRTWPSVAQECVKGKGVTLRNDIRVLWGLLGPKCNTVPSLTLQSRSKLPRASNRNANSATRTSSLRATITSLSKAKKTSAATKVLVVQRSKAKTFRGGAYARRKAEGTDDGGGDCSTQGVTSAVREAAEVGNANGEESSAWKGYVMKKWRYLTNEEAEGLHLTLLPPEKLRCGDTVAVVMPYLEQHPSVVRATLIEKTYKMRRMEVAGEDGEVASENGKCKYRKVVEWEVAPDNFPLMMVSCCYEVPPEGVEVAAAAVDAFFGRGGSQAD</sequence>
<dbReference type="RefSeq" id="XP_067076793.1">
    <property type="nucleotide sequence ID" value="XM_067220692.1"/>
</dbReference>
<gene>
    <name evidence="3" type="ORF">TEOVI_000751900</name>
</gene>
<dbReference type="EMBL" id="CZPT02000224">
    <property type="protein sequence ID" value="SCU65144.1"/>
    <property type="molecule type" value="Genomic_DNA"/>
</dbReference>
<organism evidence="3 4">
    <name type="scientific">Trypanosoma equiperdum</name>
    <dbReference type="NCBI Taxonomy" id="5694"/>
    <lineage>
        <taxon>Eukaryota</taxon>
        <taxon>Discoba</taxon>
        <taxon>Euglenozoa</taxon>
        <taxon>Kinetoplastea</taxon>
        <taxon>Metakinetoplastina</taxon>
        <taxon>Trypanosomatida</taxon>
        <taxon>Trypanosomatidae</taxon>
        <taxon>Trypanosoma</taxon>
    </lineage>
</organism>